<evidence type="ECO:0000256" key="4">
    <source>
        <dbReference type="ARBA" id="ARBA00022960"/>
    </source>
</evidence>
<evidence type="ECO:0000313" key="11">
    <source>
        <dbReference type="Proteomes" id="UP000198784"/>
    </source>
</evidence>
<dbReference type="UniPathway" id="UPA00219"/>
<dbReference type="CDD" id="cd16913">
    <property type="entry name" value="YkuD_like"/>
    <property type="match status" value="1"/>
</dbReference>
<dbReference type="AlphaFoldDB" id="A0A1I5TB41"/>
<dbReference type="STRING" id="289003.SAMN05216190_11961"/>
<dbReference type="InterPro" id="IPR050979">
    <property type="entry name" value="LD-transpeptidase"/>
</dbReference>
<keyword evidence="11" id="KW-1185">Reference proteome</keyword>
<feature type="chain" id="PRO_5011773909" evidence="8">
    <location>
        <begin position="26"/>
        <end position="339"/>
    </location>
</feature>
<feature type="domain" description="L,D-TPase catalytic" evidence="9">
    <location>
        <begin position="205"/>
        <end position="338"/>
    </location>
</feature>
<dbReference type="GO" id="GO:0018104">
    <property type="term" value="P:peptidoglycan-protein cross-linking"/>
    <property type="evidence" value="ECO:0007669"/>
    <property type="project" value="TreeGrafter"/>
</dbReference>
<evidence type="ECO:0000259" key="9">
    <source>
        <dbReference type="PROSITE" id="PS52029"/>
    </source>
</evidence>
<sequence>MNSKTMFTCAVMLALQAAAAPFALATATPLTPEDGAAAPLFTAEIANDASLRGEVGPKQRNVAVLRAQILLDRARFYPGEVDASFGSNTRIAISGFQKNNGLPASGVMDEATWVALNADIEPVLVSYTITEADVAGPFQQIPADMMEKAKLATLGYANPEEALGEKFHTGPTLLAQLNPGKDLGRAGESIVVPNLASAAPLAKAARVVVDKSDSTVTLFDAADAIIAQFPASTGSARDPLPLGEWKILGVARNPEFKYNPQLFWDANPAHAKATIPPGPNNPVGVAWVALSKPHYGIHGTPEPSKIGKTQSHGCIRLTNWNVAAMGHAVKPGLPALLQE</sequence>
<dbReference type="InterPro" id="IPR036366">
    <property type="entry name" value="PGBDSf"/>
</dbReference>
<evidence type="ECO:0000256" key="5">
    <source>
        <dbReference type="ARBA" id="ARBA00022984"/>
    </source>
</evidence>
<dbReference type="GO" id="GO:0016740">
    <property type="term" value="F:transferase activity"/>
    <property type="evidence" value="ECO:0007669"/>
    <property type="project" value="UniProtKB-KW"/>
</dbReference>
<dbReference type="SUPFAM" id="SSF141523">
    <property type="entry name" value="L,D-transpeptidase catalytic domain-like"/>
    <property type="match status" value="1"/>
</dbReference>
<dbReference type="EMBL" id="FOWX01000019">
    <property type="protein sequence ID" value="SFP80240.1"/>
    <property type="molecule type" value="Genomic_DNA"/>
</dbReference>
<dbReference type="InterPro" id="IPR036365">
    <property type="entry name" value="PGBD-like_sf"/>
</dbReference>
<feature type="active site" description="Nucleophile" evidence="7">
    <location>
        <position position="314"/>
    </location>
</feature>
<dbReference type="GO" id="GO:0005576">
    <property type="term" value="C:extracellular region"/>
    <property type="evidence" value="ECO:0007669"/>
    <property type="project" value="TreeGrafter"/>
</dbReference>
<dbReference type="PANTHER" id="PTHR30582">
    <property type="entry name" value="L,D-TRANSPEPTIDASE"/>
    <property type="match status" value="1"/>
</dbReference>
<evidence type="ECO:0000256" key="6">
    <source>
        <dbReference type="ARBA" id="ARBA00023316"/>
    </source>
</evidence>
<dbReference type="GO" id="GO:0008360">
    <property type="term" value="P:regulation of cell shape"/>
    <property type="evidence" value="ECO:0007669"/>
    <property type="project" value="UniProtKB-UniRule"/>
</dbReference>
<dbReference type="SUPFAM" id="SSF47090">
    <property type="entry name" value="PGBD-like"/>
    <property type="match status" value="1"/>
</dbReference>
<organism evidence="10 11">
    <name type="scientific">Pseudomonas borbori</name>
    <dbReference type="NCBI Taxonomy" id="289003"/>
    <lineage>
        <taxon>Bacteria</taxon>
        <taxon>Pseudomonadati</taxon>
        <taxon>Pseudomonadota</taxon>
        <taxon>Gammaproteobacteria</taxon>
        <taxon>Pseudomonadales</taxon>
        <taxon>Pseudomonadaceae</taxon>
        <taxon>Pseudomonas</taxon>
    </lineage>
</organism>
<dbReference type="RefSeq" id="WP_212632963.1">
    <property type="nucleotide sequence ID" value="NZ_FOWX01000019.1"/>
</dbReference>
<dbReference type="PROSITE" id="PS52029">
    <property type="entry name" value="LD_TPASE"/>
    <property type="match status" value="1"/>
</dbReference>
<feature type="active site" description="Proton donor/acceptor" evidence="7">
    <location>
        <position position="298"/>
    </location>
</feature>
<protein>
    <submittedName>
        <fullName evidence="10">Lipoprotein-anchoring transpeptidase ErfK/SrfK</fullName>
    </submittedName>
</protein>
<comment type="pathway">
    <text evidence="1 7">Cell wall biogenesis; peptidoglycan biosynthesis.</text>
</comment>
<dbReference type="InterPro" id="IPR005490">
    <property type="entry name" value="LD_TPept_cat_dom"/>
</dbReference>
<dbReference type="Pfam" id="PF01471">
    <property type="entry name" value="PG_binding_1"/>
    <property type="match status" value="1"/>
</dbReference>
<gene>
    <name evidence="10" type="ORF">SAMN05216190_11961</name>
</gene>
<keyword evidence="5 7" id="KW-0573">Peptidoglycan synthesis</keyword>
<name>A0A1I5TB41_9PSED</name>
<evidence type="ECO:0000313" key="10">
    <source>
        <dbReference type="EMBL" id="SFP80240.1"/>
    </source>
</evidence>
<keyword evidence="4 7" id="KW-0133">Cell shape</keyword>
<dbReference type="GO" id="GO:0071972">
    <property type="term" value="F:peptidoglycan L,D-transpeptidase activity"/>
    <property type="evidence" value="ECO:0007669"/>
    <property type="project" value="TreeGrafter"/>
</dbReference>
<dbReference type="PANTHER" id="PTHR30582:SF30">
    <property type="entry name" value="BLR4375 PROTEIN"/>
    <property type="match status" value="1"/>
</dbReference>
<accession>A0A1I5TB41</accession>
<reference evidence="11" key="1">
    <citation type="submission" date="2016-10" db="EMBL/GenBank/DDBJ databases">
        <authorList>
            <person name="Varghese N."/>
            <person name="Submissions S."/>
        </authorList>
    </citation>
    <scope>NUCLEOTIDE SEQUENCE [LARGE SCALE GENOMIC DNA]</scope>
    <source>
        <strain evidence="11">DSM 17834</strain>
    </source>
</reference>
<evidence type="ECO:0000256" key="8">
    <source>
        <dbReference type="SAM" id="SignalP"/>
    </source>
</evidence>
<dbReference type="GO" id="GO:0071555">
    <property type="term" value="P:cell wall organization"/>
    <property type="evidence" value="ECO:0007669"/>
    <property type="project" value="UniProtKB-UniRule"/>
</dbReference>
<dbReference type="Gene3D" id="1.10.101.10">
    <property type="entry name" value="PGBD-like superfamily/PGBD"/>
    <property type="match status" value="1"/>
</dbReference>
<evidence type="ECO:0000256" key="1">
    <source>
        <dbReference type="ARBA" id="ARBA00004752"/>
    </source>
</evidence>
<keyword evidence="8" id="KW-0732">Signal</keyword>
<proteinExistence type="inferred from homology"/>
<keyword evidence="6 7" id="KW-0961">Cell wall biogenesis/degradation</keyword>
<evidence type="ECO:0000256" key="3">
    <source>
        <dbReference type="ARBA" id="ARBA00022679"/>
    </source>
</evidence>
<evidence type="ECO:0000256" key="7">
    <source>
        <dbReference type="PROSITE-ProRule" id="PRU01373"/>
    </source>
</evidence>
<dbReference type="InterPro" id="IPR002477">
    <property type="entry name" value="Peptidoglycan-bd-like"/>
</dbReference>
<comment type="similarity">
    <text evidence="2">Belongs to the YkuD family.</text>
</comment>
<evidence type="ECO:0000256" key="2">
    <source>
        <dbReference type="ARBA" id="ARBA00005992"/>
    </source>
</evidence>
<dbReference type="Pfam" id="PF03734">
    <property type="entry name" value="YkuD"/>
    <property type="match status" value="1"/>
</dbReference>
<keyword evidence="3" id="KW-0808">Transferase</keyword>
<dbReference type="Proteomes" id="UP000198784">
    <property type="component" value="Unassembled WGS sequence"/>
</dbReference>
<keyword evidence="10" id="KW-0449">Lipoprotein</keyword>
<feature type="signal peptide" evidence="8">
    <location>
        <begin position="1"/>
        <end position="25"/>
    </location>
</feature>
<dbReference type="Gene3D" id="2.40.440.10">
    <property type="entry name" value="L,D-transpeptidase catalytic domain-like"/>
    <property type="match status" value="1"/>
</dbReference>
<dbReference type="InterPro" id="IPR038063">
    <property type="entry name" value="Transpep_catalytic_dom"/>
</dbReference>